<sequence>MSDADKATIRRAHFDLEQVPGFNRHGNLYIKYRSFNTREYRYYKYELPPTVITHTTAAGTVETAVKSGSLERCGPTTATGAMSIMNTRDTPYSPFLSHDPRRVRPIAVPTYVKFLFNWNQKHHASLGTLPLPLSSPQRHTPSRFDPVETPDIDTVGELLALADEWAENPARFWVQHRWNRFRSPAQARPQTPYRSRITFEPATPEDEDEEESGVDELVDEMSHLVVGTGEQQAEVNAFTAEVEATFPPPGQPNALTEESFVFVPVPGSEAGGTQGGDGSPAVVDTANADPYVVVAATDGEAEGSSGGDVAGGATDPGSGATQTTEEEEEAVLVETEEEGGVGEPGAVEEEAAPVIVEAEDAVPEAGEAENAGQVYQIPSHGVSSVSGRLLNAMRVATPALQAMSNWVRSSSAPSRPIIDEARTALRELSEVLNTLKELLHDPATGYPYPTTPRRR</sequence>
<feature type="compositionally biased region" description="Acidic residues" evidence="1">
    <location>
        <begin position="203"/>
        <end position="212"/>
    </location>
</feature>
<reference evidence="2" key="1">
    <citation type="submission" date="2023-10" db="EMBL/GenBank/DDBJ databases">
        <authorList>
            <person name="Noh H."/>
        </authorList>
    </citation>
    <scope>NUCLEOTIDE SEQUENCE</scope>
    <source>
        <strain evidence="2">DUCC4014</strain>
    </source>
</reference>
<feature type="region of interest" description="Disordered" evidence="1">
    <location>
        <begin position="185"/>
        <end position="212"/>
    </location>
</feature>
<dbReference type="EMBL" id="CP086715">
    <property type="protein sequence ID" value="WOO78450.1"/>
    <property type="molecule type" value="Genomic_DNA"/>
</dbReference>
<gene>
    <name evidence="2" type="ORF">LOC62_02G001998</name>
</gene>
<proteinExistence type="predicted"/>
<protein>
    <submittedName>
        <fullName evidence="2">Uncharacterized protein</fullName>
    </submittedName>
</protein>
<dbReference type="GeneID" id="87805249"/>
<organism evidence="2 3">
    <name type="scientific">Vanrija pseudolonga</name>
    <dbReference type="NCBI Taxonomy" id="143232"/>
    <lineage>
        <taxon>Eukaryota</taxon>
        <taxon>Fungi</taxon>
        <taxon>Dikarya</taxon>
        <taxon>Basidiomycota</taxon>
        <taxon>Agaricomycotina</taxon>
        <taxon>Tremellomycetes</taxon>
        <taxon>Trichosporonales</taxon>
        <taxon>Trichosporonaceae</taxon>
        <taxon>Vanrija</taxon>
    </lineage>
</organism>
<accession>A0AAF1BI85</accession>
<dbReference type="AlphaFoldDB" id="A0AAF1BI85"/>
<evidence type="ECO:0000256" key="1">
    <source>
        <dbReference type="SAM" id="MobiDB-lite"/>
    </source>
</evidence>
<evidence type="ECO:0000313" key="2">
    <source>
        <dbReference type="EMBL" id="WOO78450.1"/>
    </source>
</evidence>
<feature type="compositionally biased region" description="Acidic residues" evidence="1">
    <location>
        <begin position="324"/>
        <end position="343"/>
    </location>
</feature>
<keyword evidence="3" id="KW-1185">Reference proteome</keyword>
<dbReference type="Proteomes" id="UP000827549">
    <property type="component" value="Chromosome 2"/>
</dbReference>
<dbReference type="RefSeq" id="XP_062624482.1">
    <property type="nucleotide sequence ID" value="XM_062768498.1"/>
</dbReference>
<feature type="region of interest" description="Disordered" evidence="1">
    <location>
        <begin position="300"/>
        <end position="343"/>
    </location>
</feature>
<name>A0AAF1BI85_9TREE</name>
<evidence type="ECO:0000313" key="3">
    <source>
        <dbReference type="Proteomes" id="UP000827549"/>
    </source>
</evidence>